<keyword evidence="2" id="KW-1185">Reference proteome</keyword>
<organism evidence="1 2">
    <name type="scientific">Chromobacterium amazonense</name>
    <dbReference type="NCBI Taxonomy" id="1382803"/>
    <lineage>
        <taxon>Bacteria</taxon>
        <taxon>Pseudomonadati</taxon>
        <taxon>Pseudomonadota</taxon>
        <taxon>Betaproteobacteria</taxon>
        <taxon>Neisseriales</taxon>
        <taxon>Chromobacteriaceae</taxon>
        <taxon>Chromobacterium</taxon>
    </lineage>
</organism>
<dbReference type="InterPro" id="IPR029060">
    <property type="entry name" value="PIN-like_dom_sf"/>
</dbReference>
<evidence type="ECO:0000313" key="1">
    <source>
        <dbReference type="EMBL" id="MEJ8674363.1"/>
    </source>
</evidence>
<protein>
    <submittedName>
        <fullName evidence="1">DUF4411 family protein</fullName>
    </submittedName>
</protein>
<dbReference type="SUPFAM" id="SSF88723">
    <property type="entry name" value="PIN domain-like"/>
    <property type="match status" value="1"/>
</dbReference>
<reference evidence="1 2" key="1">
    <citation type="submission" date="2023-12" db="EMBL/GenBank/DDBJ databases">
        <title>Evaluation and characterization of a potential secondary metabolite violacein from indigenous Chromobacterium amazonense SAM215.</title>
        <authorList>
            <person name="Tarafdar M.R."/>
            <person name="Abedin S.M."/>
            <person name="Atiqua A."/>
            <person name="Saha A."/>
            <person name="Khan S.N."/>
        </authorList>
    </citation>
    <scope>NUCLEOTIDE SEQUENCE [LARGE SCALE GENOMIC DNA]</scope>
    <source>
        <strain evidence="1 2">SAM215</strain>
    </source>
</reference>
<dbReference type="EMBL" id="JAVFJF020000009">
    <property type="protein sequence ID" value="MEJ8674363.1"/>
    <property type="molecule type" value="Genomic_DNA"/>
</dbReference>
<dbReference type="Proteomes" id="UP001224516">
    <property type="component" value="Unassembled WGS sequence"/>
</dbReference>
<dbReference type="PIRSF" id="PIRSF008505">
    <property type="entry name" value="UCP008505"/>
    <property type="match status" value="1"/>
</dbReference>
<evidence type="ECO:0000313" key="2">
    <source>
        <dbReference type="Proteomes" id="UP001224516"/>
    </source>
</evidence>
<dbReference type="InterPro" id="IPR016541">
    <property type="entry name" value="UCP008505"/>
</dbReference>
<proteinExistence type="predicted"/>
<comment type="caution">
    <text evidence="1">The sequence shown here is derived from an EMBL/GenBank/DDBJ whole genome shotgun (WGS) entry which is preliminary data.</text>
</comment>
<accession>A0ABU8V0K1</accession>
<sequence length="164" mass="18579">MNYLLDSNAYIQAKNFYYRMSICPGFWGWLDFNFQHGRVGSIDMVYDELVHAGDDLSSWVKQRKAVFMAVDDEATQSNFGEIAQFIVAHKTMREPHVSNFLSVADPWLIAKAKTIGATLVTQEVLVPDNSTKVKIPNICREFGVSYCNTFDLLETLKAQLVFPG</sequence>
<dbReference type="Pfam" id="PF14367">
    <property type="entry name" value="DUF4411"/>
    <property type="match status" value="1"/>
</dbReference>
<name>A0ABU8V0K1_9NEIS</name>
<dbReference type="RefSeq" id="WP_307909510.1">
    <property type="nucleotide sequence ID" value="NZ_JAVFJF020000009.1"/>
</dbReference>
<gene>
    <name evidence="1" type="ORF">QCL97_006465</name>
</gene>